<dbReference type="PANTHER" id="PTHR45929">
    <property type="entry name" value="JAK PATHWAY SIGNAL TRANSDUCTION ADAPTOR MOLECULE"/>
    <property type="match status" value="1"/>
</dbReference>
<dbReference type="PANTHER" id="PTHR45929:SF3">
    <property type="entry name" value="JAK PATHWAY SIGNAL TRANSDUCTION ADAPTOR MOLECULE"/>
    <property type="match status" value="1"/>
</dbReference>
<evidence type="ECO:0000256" key="2">
    <source>
        <dbReference type="SAM" id="MobiDB-lite"/>
    </source>
</evidence>
<name>A0A9J6DU82_RHIMP</name>
<dbReference type="GO" id="GO:0033565">
    <property type="term" value="C:ESCRT-0 complex"/>
    <property type="evidence" value="ECO:0007669"/>
    <property type="project" value="TreeGrafter"/>
</dbReference>
<feature type="region of interest" description="Disordered" evidence="2">
    <location>
        <begin position="26"/>
        <end position="63"/>
    </location>
</feature>
<dbReference type="Gene3D" id="2.30.30.40">
    <property type="entry name" value="SH3 Domains"/>
    <property type="match status" value="1"/>
</dbReference>
<dbReference type="Proteomes" id="UP000821866">
    <property type="component" value="Unassembled WGS sequence"/>
</dbReference>
<gene>
    <name evidence="4" type="ORF">HPB51_008387</name>
</gene>
<reference evidence="4" key="1">
    <citation type="journal article" date="2020" name="Cell">
        <title>Large-Scale Comparative Analyses of Tick Genomes Elucidate Their Genetic Diversity and Vector Capacities.</title>
        <authorList>
            <consortium name="Tick Genome and Microbiome Consortium (TIGMIC)"/>
            <person name="Jia N."/>
            <person name="Wang J."/>
            <person name="Shi W."/>
            <person name="Du L."/>
            <person name="Sun Y."/>
            <person name="Zhan W."/>
            <person name="Jiang J.F."/>
            <person name="Wang Q."/>
            <person name="Zhang B."/>
            <person name="Ji P."/>
            <person name="Bell-Sakyi L."/>
            <person name="Cui X.M."/>
            <person name="Yuan T.T."/>
            <person name="Jiang B.G."/>
            <person name="Yang W.F."/>
            <person name="Lam T.T."/>
            <person name="Chang Q.C."/>
            <person name="Ding S.J."/>
            <person name="Wang X.J."/>
            <person name="Zhu J.G."/>
            <person name="Ruan X.D."/>
            <person name="Zhao L."/>
            <person name="Wei J.T."/>
            <person name="Ye R.Z."/>
            <person name="Que T.C."/>
            <person name="Du C.H."/>
            <person name="Zhou Y.H."/>
            <person name="Cheng J.X."/>
            <person name="Dai P.F."/>
            <person name="Guo W.B."/>
            <person name="Han X.H."/>
            <person name="Huang E.J."/>
            <person name="Li L.F."/>
            <person name="Wei W."/>
            <person name="Gao Y.C."/>
            <person name="Liu J.Z."/>
            <person name="Shao H.Z."/>
            <person name="Wang X."/>
            <person name="Wang C.C."/>
            <person name="Yang T.C."/>
            <person name="Huo Q.B."/>
            <person name="Li W."/>
            <person name="Chen H.Y."/>
            <person name="Chen S.E."/>
            <person name="Zhou L.G."/>
            <person name="Ni X.B."/>
            <person name="Tian J.H."/>
            <person name="Sheng Y."/>
            <person name="Liu T."/>
            <person name="Pan Y.S."/>
            <person name="Xia L.Y."/>
            <person name="Li J."/>
            <person name="Zhao F."/>
            <person name="Cao W.C."/>
        </authorList>
    </citation>
    <scope>NUCLEOTIDE SEQUENCE</scope>
    <source>
        <strain evidence="4">Rmic-2018</strain>
    </source>
</reference>
<dbReference type="VEuPathDB" id="VectorBase:LOC119169111"/>
<evidence type="ECO:0000259" key="3">
    <source>
        <dbReference type="Pfam" id="PF00018"/>
    </source>
</evidence>
<protein>
    <recommendedName>
        <fullName evidence="3">SH3 domain-containing protein</fullName>
    </recommendedName>
</protein>
<sequence length="200" mass="21853">MKLVTKEGVLKTIGYTTKHAIELSLRDSPPKNSVTGGGGGLYPRAPSPVLSPESNSSSAVVQGVPREPRKVRALYDFEAAEDNEITFKTGELLLVLDDRLFGDINDDADVCEKAATDEDIIAVVRGDNKAALESTPIKDDDNPDLPCKEALEYLNKQKGFCTANKLTNKALQRLCALEDEVIVKAINKQRQSEIQAYFCP</sequence>
<dbReference type="EMBL" id="JABSTU010000007">
    <property type="protein sequence ID" value="KAH8025472.1"/>
    <property type="molecule type" value="Genomic_DNA"/>
</dbReference>
<dbReference type="Pfam" id="PF00018">
    <property type="entry name" value="SH3_1"/>
    <property type="match status" value="1"/>
</dbReference>
<dbReference type="InterPro" id="IPR036028">
    <property type="entry name" value="SH3-like_dom_sf"/>
</dbReference>
<dbReference type="InterPro" id="IPR050670">
    <property type="entry name" value="STAM"/>
</dbReference>
<keyword evidence="5" id="KW-1185">Reference proteome</keyword>
<proteinExistence type="predicted"/>
<dbReference type="GO" id="GO:0043328">
    <property type="term" value="P:protein transport to vacuole involved in ubiquitin-dependent protein catabolic process via the multivesicular body sorting pathway"/>
    <property type="evidence" value="ECO:0007669"/>
    <property type="project" value="TreeGrafter"/>
</dbReference>
<keyword evidence="1" id="KW-0728">SH3 domain</keyword>
<dbReference type="InterPro" id="IPR001452">
    <property type="entry name" value="SH3_domain"/>
</dbReference>
<evidence type="ECO:0000313" key="4">
    <source>
        <dbReference type="EMBL" id="KAH8025472.1"/>
    </source>
</evidence>
<dbReference type="AlphaFoldDB" id="A0A9J6DU82"/>
<feature type="compositionally biased region" description="Low complexity" evidence="2">
    <location>
        <begin position="47"/>
        <end position="61"/>
    </location>
</feature>
<reference evidence="4" key="2">
    <citation type="submission" date="2021-09" db="EMBL/GenBank/DDBJ databases">
        <authorList>
            <person name="Jia N."/>
            <person name="Wang J."/>
            <person name="Shi W."/>
            <person name="Du L."/>
            <person name="Sun Y."/>
            <person name="Zhan W."/>
            <person name="Jiang J."/>
            <person name="Wang Q."/>
            <person name="Zhang B."/>
            <person name="Ji P."/>
            <person name="Sakyi L.B."/>
            <person name="Cui X."/>
            <person name="Yuan T."/>
            <person name="Jiang B."/>
            <person name="Yang W."/>
            <person name="Lam T.T.-Y."/>
            <person name="Chang Q."/>
            <person name="Ding S."/>
            <person name="Wang X."/>
            <person name="Zhu J."/>
            <person name="Ruan X."/>
            <person name="Zhao L."/>
            <person name="Wei J."/>
            <person name="Que T."/>
            <person name="Du C."/>
            <person name="Cheng J."/>
            <person name="Dai P."/>
            <person name="Han X."/>
            <person name="Huang E."/>
            <person name="Gao Y."/>
            <person name="Liu J."/>
            <person name="Shao H."/>
            <person name="Ye R."/>
            <person name="Li L."/>
            <person name="Wei W."/>
            <person name="Wang X."/>
            <person name="Wang C."/>
            <person name="Huo Q."/>
            <person name="Li W."/>
            <person name="Guo W."/>
            <person name="Chen H."/>
            <person name="Chen S."/>
            <person name="Zhou L."/>
            <person name="Zhou L."/>
            <person name="Ni X."/>
            <person name="Tian J."/>
            <person name="Zhou Y."/>
            <person name="Sheng Y."/>
            <person name="Liu T."/>
            <person name="Pan Y."/>
            <person name="Xia L."/>
            <person name="Li J."/>
            <person name="Zhao F."/>
            <person name="Cao W."/>
        </authorList>
    </citation>
    <scope>NUCLEOTIDE SEQUENCE</scope>
    <source>
        <strain evidence="4">Rmic-2018</strain>
        <tissue evidence="4">Larvae</tissue>
    </source>
</reference>
<comment type="caution">
    <text evidence="4">The sequence shown here is derived from an EMBL/GenBank/DDBJ whole genome shotgun (WGS) entry which is preliminary data.</text>
</comment>
<evidence type="ECO:0000313" key="5">
    <source>
        <dbReference type="Proteomes" id="UP000821866"/>
    </source>
</evidence>
<dbReference type="SUPFAM" id="SSF50044">
    <property type="entry name" value="SH3-domain"/>
    <property type="match status" value="1"/>
</dbReference>
<accession>A0A9J6DU82</accession>
<organism evidence="4 5">
    <name type="scientific">Rhipicephalus microplus</name>
    <name type="common">Cattle tick</name>
    <name type="synonym">Boophilus microplus</name>
    <dbReference type="NCBI Taxonomy" id="6941"/>
    <lineage>
        <taxon>Eukaryota</taxon>
        <taxon>Metazoa</taxon>
        <taxon>Ecdysozoa</taxon>
        <taxon>Arthropoda</taxon>
        <taxon>Chelicerata</taxon>
        <taxon>Arachnida</taxon>
        <taxon>Acari</taxon>
        <taxon>Parasitiformes</taxon>
        <taxon>Ixodida</taxon>
        <taxon>Ixodoidea</taxon>
        <taxon>Ixodidae</taxon>
        <taxon>Rhipicephalinae</taxon>
        <taxon>Rhipicephalus</taxon>
        <taxon>Boophilus</taxon>
    </lineage>
</organism>
<evidence type="ECO:0000256" key="1">
    <source>
        <dbReference type="ARBA" id="ARBA00022443"/>
    </source>
</evidence>
<feature type="domain" description="SH3" evidence="3">
    <location>
        <begin position="72"/>
        <end position="98"/>
    </location>
</feature>